<dbReference type="PANTHER" id="PTHR46825:SF15">
    <property type="entry name" value="BETA-LACTAMASE-RELATED DOMAIN-CONTAINING PROTEIN"/>
    <property type="match status" value="1"/>
</dbReference>
<gene>
    <name evidence="4" type="ORF">QF205_07945</name>
</gene>
<accession>A0ABT6MQU2</accession>
<keyword evidence="1" id="KW-0732">Signal</keyword>
<dbReference type="EMBL" id="JARYGX010000017">
    <property type="protein sequence ID" value="MDH7453007.1"/>
    <property type="molecule type" value="Genomic_DNA"/>
</dbReference>
<dbReference type="SUPFAM" id="SSF56601">
    <property type="entry name" value="beta-lactamase/transpeptidase-like"/>
    <property type="match status" value="1"/>
</dbReference>
<evidence type="ECO:0000313" key="4">
    <source>
        <dbReference type="EMBL" id="MDH7453007.1"/>
    </source>
</evidence>
<reference evidence="4" key="2">
    <citation type="submission" date="2023-04" db="EMBL/GenBank/DDBJ databases">
        <authorList>
            <person name="Sun J.-Q."/>
        </authorList>
    </citation>
    <scope>NUCLEOTIDE SEQUENCE</scope>
    <source>
        <strain evidence="4">CC-YY355</strain>
    </source>
</reference>
<evidence type="ECO:0000256" key="1">
    <source>
        <dbReference type="SAM" id="SignalP"/>
    </source>
</evidence>
<organism evidence="4 5">
    <name type="scientific">Luteimonas composti</name>
    <dbReference type="NCBI Taxonomy" id="398257"/>
    <lineage>
        <taxon>Bacteria</taxon>
        <taxon>Pseudomonadati</taxon>
        <taxon>Pseudomonadota</taxon>
        <taxon>Gammaproteobacteria</taxon>
        <taxon>Lysobacterales</taxon>
        <taxon>Lysobacteraceae</taxon>
        <taxon>Luteimonas</taxon>
    </lineage>
</organism>
<dbReference type="InterPro" id="IPR050491">
    <property type="entry name" value="AmpC-like"/>
</dbReference>
<dbReference type="Pfam" id="PF11954">
    <property type="entry name" value="DUF3471"/>
    <property type="match status" value="1"/>
</dbReference>
<feature type="domain" description="Beta-lactamase-related" evidence="2">
    <location>
        <begin position="33"/>
        <end position="375"/>
    </location>
</feature>
<comment type="caution">
    <text evidence="4">The sequence shown here is derived from an EMBL/GenBank/DDBJ whole genome shotgun (WGS) entry which is preliminary data.</text>
</comment>
<keyword evidence="4" id="KW-0378">Hydrolase</keyword>
<dbReference type="GO" id="GO:0016787">
    <property type="term" value="F:hydrolase activity"/>
    <property type="evidence" value="ECO:0007669"/>
    <property type="project" value="UniProtKB-KW"/>
</dbReference>
<sequence length="537" mass="58457">MHAIRNRLRAMAIALAGAGLFATSAFAAPPEGFDARVEQAMRSRDVPGMAIAIVEDGQVTLAKGYGVRAIGGDAPVDADTLFPTGSTGKAVTAAALALLVDEGRLGWDDRVIDHLPDFRMYDAWVTREMTVRDLLVHRSGLGLGAGDLLFIPRSSRSRADIVRALRHIRPATSFRSGYAYDNILYIVAGELVAAVSGQDWESFVRERIFAPLGMRTAVSHENDRFANPNRAQPHARLDARLRGLGPQQRLAEREGLGQVGAPAGGLSWSANDFARWLRVQLGRGALPGGNGRLYSEAAAQEMWTPQVQVPIRPYPEPIAMLTPQFSGYALGWNVQDYRGVKVVQHGGAVFGVLAFVALVPERGAGIALQINSEDVEVIRGLAHELLDHYLALEPRDWVADFTEWNRARLAGGLAALESMGTTRRKASRPSLPLAAYAGRYADAWYGPIAIEHAGGRLRIDFSQTPGMTGTLSHWQYDTFRADWDDAAIEPAYVSFALDAEGAVSRITMKAASPTADFSYDYHDLLFEPLPEQSAGRR</sequence>
<dbReference type="InterPro" id="IPR012338">
    <property type="entry name" value="Beta-lactam/transpept-like"/>
</dbReference>
<dbReference type="Gene3D" id="2.40.128.600">
    <property type="match status" value="1"/>
</dbReference>
<evidence type="ECO:0000259" key="2">
    <source>
        <dbReference type="Pfam" id="PF00144"/>
    </source>
</evidence>
<dbReference type="PANTHER" id="PTHR46825">
    <property type="entry name" value="D-ALANYL-D-ALANINE-CARBOXYPEPTIDASE/ENDOPEPTIDASE AMPH"/>
    <property type="match status" value="1"/>
</dbReference>
<proteinExistence type="predicted"/>
<reference evidence="4" key="1">
    <citation type="journal article" date="2007" name="Int. J. Syst. Evol. Microbiol.">
        <title>Luteimonas composti sp. nov., a moderately thermophilic bacterium isolated from food waste.</title>
        <authorList>
            <person name="Young C.C."/>
            <person name="Kampfer P."/>
            <person name="Chen W.M."/>
            <person name="Yen W.S."/>
            <person name="Arun A.B."/>
            <person name="Lai W.A."/>
            <person name="Shen F.T."/>
            <person name="Rekha P.D."/>
            <person name="Lin K.Y."/>
            <person name="Chou J.H."/>
        </authorList>
    </citation>
    <scope>NUCLEOTIDE SEQUENCE</scope>
    <source>
        <strain evidence="4">CC-YY355</strain>
    </source>
</reference>
<name>A0ABT6MQU2_9GAMM</name>
<feature type="domain" description="Peptidase S12 Pab87-related C-terminal" evidence="3">
    <location>
        <begin position="423"/>
        <end position="527"/>
    </location>
</feature>
<dbReference type="Pfam" id="PF00144">
    <property type="entry name" value="Beta-lactamase"/>
    <property type="match status" value="1"/>
</dbReference>
<dbReference type="InterPro" id="IPR001466">
    <property type="entry name" value="Beta-lactam-related"/>
</dbReference>
<feature type="signal peptide" evidence="1">
    <location>
        <begin position="1"/>
        <end position="27"/>
    </location>
</feature>
<dbReference type="RefSeq" id="WP_280942219.1">
    <property type="nucleotide sequence ID" value="NZ_JARYGX010000017.1"/>
</dbReference>
<dbReference type="InterPro" id="IPR021860">
    <property type="entry name" value="Peptidase_S12_Pab87-rel_C"/>
</dbReference>
<keyword evidence="5" id="KW-1185">Reference proteome</keyword>
<evidence type="ECO:0000313" key="5">
    <source>
        <dbReference type="Proteomes" id="UP001160550"/>
    </source>
</evidence>
<dbReference type="Proteomes" id="UP001160550">
    <property type="component" value="Unassembled WGS sequence"/>
</dbReference>
<dbReference type="Gene3D" id="3.40.710.10">
    <property type="entry name" value="DD-peptidase/beta-lactamase superfamily"/>
    <property type="match status" value="1"/>
</dbReference>
<protein>
    <submittedName>
        <fullName evidence="4">Serine hydrolase</fullName>
    </submittedName>
</protein>
<feature type="chain" id="PRO_5047531334" evidence="1">
    <location>
        <begin position="28"/>
        <end position="537"/>
    </location>
</feature>
<evidence type="ECO:0000259" key="3">
    <source>
        <dbReference type="Pfam" id="PF11954"/>
    </source>
</evidence>